<keyword evidence="1" id="KW-0812">Transmembrane</keyword>
<organism evidence="3 4">
    <name type="scientific">Polarella glacialis</name>
    <name type="common">Dinoflagellate</name>
    <dbReference type="NCBI Taxonomy" id="89957"/>
    <lineage>
        <taxon>Eukaryota</taxon>
        <taxon>Sar</taxon>
        <taxon>Alveolata</taxon>
        <taxon>Dinophyceae</taxon>
        <taxon>Suessiales</taxon>
        <taxon>Suessiaceae</taxon>
        <taxon>Polarella</taxon>
    </lineage>
</organism>
<dbReference type="EMBL" id="CAJNNV010002183">
    <property type="protein sequence ID" value="CAE8586709.1"/>
    <property type="molecule type" value="Genomic_DNA"/>
</dbReference>
<accession>A0A813DKC5</accession>
<feature type="domain" description="EF-hand" evidence="2">
    <location>
        <begin position="193"/>
        <end position="228"/>
    </location>
</feature>
<dbReference type="AlphaFoldDB" id="A0A813DKC5"/>
<dbReference type="GO" id="GO:0005509">
    <property type="term" value="F:calcium ion binding"/>
    <property type="evidence" value="ECO:0007669"/>
    <property type="project" value="InterPro"/>
</dbReference>
<reference evidence="3" key="1">
    <citation type="submission" date="2021-02" db="EMBL/GenBank/DDBJ databases">
        <authorList>
            <person name="Dougan E. K."/>
            <person name="Rhodes N."/>
            <person name="Thang M."/>
            <person name="Chan C."/>
        </authorList>
    </citation>
    <scope>NUCLEOTIDE SEQUENCE</scope>
</reference>
<comment type="caution">
    <text evidence="3">The sequence shown here is derived from an EMBL/GenBank/DDBJ whole genome shotgun (WGS) entry which is preliminary data.</text>
</comment>
<keyword evidence="1" id="KW-1133">Transmembrane helix</keyword>
<gene>
    <name evidence="3" type="ORF">PGLA1383_LOCUS5557</name>
</gene>
<name>A0A813DKC5_POLGL</name>
<keyword evidence="4" id="KW-1185">Reference proteome</keyword>
<dbReference type="SUPFAM" id="SSF47473">
    <property type="entry name" value="EF-hand"/>
    <property type="match status" value="1"/>
</dbReference>
<evidence type="ECO:0000256" key="1">
    <source>
        <dbReference type="SAM" id="Phobius"/>
    </source>
</evidence>
<evidence type="ECO:0000313" key="4">
    <source>
        <dbReference type="Proteomes" id="UP000654075"/>
    </source>
</evidence>
<feature type="domain" description="EF-hand" evidence="2">
    <location>
        <begin position="230"/>
        <end position="265"/>
    </location>
</feature>
<evidence type="ECO:0000259" key="2">
    <source>
        <dbReference type="PROSITE" id="PS50222"/>
    </source>
</evidence>
<dbReference type="InterPro" id="IPR002048">
    <property type="entry name" value="EF_hand_dom"/>
</dbReference>
<evidence type="ECO:0000313" key="3">
    <source>
        <dbReference type="EMBL" id="CAE8586709.1"/>
    </source>
</evidence>
<dbReference type="CDD" id="cd00051">
    <property type="entry name" value="EFh"/>
    <property type="match status" value="1"/>
</dbReference>
<proteinExistence type="predicted"/>
<dbReference type="OrthoDB" id="429726at2759"/>
<protein>
    <recommendedName>
        <fullName evidence="2">EF-hand domain-containing protein</fullName>
    </recommendedName>
</protein>
<feature type="transmembrane region" description="Helical" evidence="1">
    <location>
        <begin position="750"/>
        <end position="783"/>
    </location>
</feature>
<dbReference type="Gene3D" id="1.10.238.10">
    <property type="entry name" value="EF-hand"/>
    <property type="match status" value="1"/>
</dbReference>
<sequence length="883" mass="95504">MATKEFPRCTVFLFVAALTCHTLVLIGNLATAEMLTGLGKSAEGWSDIGSGISYAMTHELSPAMQKVSQSLAGALDKASQVEKGMDNMLSLTGSATDSALQHYDGSQTGAVEFKAKLLSFIQTVADKSMAKMSELVSQLLEMLRPALEQIKEWLGSFGENIQESMSEFATTVDRVQKIFDQVTAKLSSKVGSNEKEMLSNTYDLFDTDNSGTIREDDLASAAKIYGITSLTGGKAKQIFAKYDQDHAGGITREEYALFVHDPTMPGIMTVVLRTYAKKLATIAGRVGLARMRDEVADAVVDYIGLTCVKNLGKVKLVTDRLASSSIPLEFLADVLVQLVMNMDDPTDLTVIDVGQLVVNYTLSSNAPRVAEAVQLLSKPDFWESEGFSGPDQARSLKQIVQWVVNVPGGAEALHNGLSMSPSVAESLPDAVFRLTQATQEAYAAQHRSSKAEQLLSQYKSNASLTLRKLLLGGVAAAARGFDPDAVAAIGKGQPAKPETLAFAQELAANASQTALVRAQECFTYSATSSGALEGVANSMDGMIKKTTNFLELMKKYASREGIDRLETEALQFGNRSVADVLRVSEKYVDSQMDFLRCSNGDNKACARSRDDTDDLSLELSGASTFLTSTLADLKGALPVVIDNLKTAHKEVNKFSGTLDTVMQVLGVQAPPLFTQVAGSYQTIWVLYFAFFFLFTSSMCFYGFWAAGYFGGPQPGSSEDGYEPPHTFVERLRTCGSSCLSCLRGCSSGHFCMWSVLLLTQVIVLLLFLISLTVCLVTGVQAFVSAGCSQIFILGDETVCTTALTTVKFFLKTFGLGDDIGMTCHTKRLMTCGIIRDEMKHSIPFVVVGSMLASTFSFEMLLDSAVKHERARCMRLLEAEAKTS</sequence>
<dbReference type="InterPro" id="IPR011992">
    <property type="entry name" value="EF-hand-dom_pair"/>
</dbReference>
<keyword evidence="1" id="KW-0472">Membrane</keyword>
<dbReference type="PROSITE" id="PS50222">
    <property type="entry name" value="EF_HAND_2"/>
    <property type="match status" value="2"/>
</dbReference>
<feature type="transmembrane region" description="Helical" evidence="1">
    <location>
        <begin position="684"/>
        <end position="704"/>
    </location>
</feature>
<dbReference type="Proteomes" id="UP000654075">
    <property type="component" value="Unassembled WGS sequence"/>
</dbReference>